<protein>
    <submittedName>
        <fullName evidence="1">Uncharacterized protein</fullName>
    </submittedName>
</protein>
<dbReference type="InterPro" id="IPR056209">
    <property type="entry name" value="SU10_adaptor"/>
</dbReference>
<dbReference type="EMBL" id="JFHD01000040">
    <property type="protein sequence ID" value="KDR25961.1"/>
    <property type="molecule type" value="Genomic_DNA"/>
</dbReference>
<organism evidence="1 2">
    <name type="scientific">Caballeronia zhejiangensis</name>
    <dbReference type="NCBI Taxonomy" id="871203"/>
    <lineage>
        <taxon>Bacteria</taxon>
        <taxon>Pseudomonadati</taxon>
        <taxon>Pseudomonadota</taxon>
        <taxon>Betaproteobacteria</taxon>
        <taxon>Burkholderiales</taxon>
        <taxon>Burkholderiaceae</taxon>
        <taxon>Caballeronia</taxon>
    </lineage>
</organism>
<evidence type="ECO:0000313" key="2">
    <source>
        <dbReference type="Proteomes" id="UP000027451"/>
    </source>
</evidence>
<dbReference type="AlphaFoldDB" id="A0A656QEG9"/>
<comment type="caution">
    <text evidence="1">The sequence shown here is derived from an EMBL/GenBank/DDBJ whole genome shotgun (WGS) entry which is preliminary data.</text>
</comment>
<dbReference type="RefSeq" id="WP_034473816.1">
    <property type="nucleotide sequence ID" value="NZ_JFHD01000040.1"/>
</dbReference>
<reference evidence="1 2" key="1">
    <citation type="submission" date="2014-03" db="EMBL/GenBank/DDBJ databases">
        <title>Draft Genome Sequences of Four Burkholderia Strains.</title>
        <authorList>
            <person name="Liu X.Y."/>
            <person name="Li C.X."/>
            <person name="Xu J.H."/>
        </authorList>
    </citation>
    <scope>NUCLEOTIDE SEQUENCE [LARGE SCALE GENOMIC DNA]</scope>
    <source>
        <strain evidence="1 2">OP-1</strain>
    </source>
</reference>
<gene>
    <name evidence="1" type="ORF">BG60_26470</name>
</gene>
<sequence>MRDLDVFLPKIKPSAVGVSDPAAFDAVRDSIAEFCRRTRLWRFDETFDVSAAESQAISAPYGAMLFDIERVNFNGAKLDPASTQWLDAHINDWRTMAPAGAPKFFTQTQPGTITLVPAAAGTVQVWSTLELSQDADQAPDFIADQHRETIAHGALARLLMLPGKPYSNPNLAQQKQMLYERDIDGLKVKVIRGQQRAPLRTRAQYM</sequence>
<name>A0A656QEG9_9BURK</name>
<keyword evidence="2" id="KW-1185">Reference proteome</keyword>
<evidence type="ECO:0000313" key="1">
    <source>
        <dbReference type="EMBL" id="KDR25961.1"/>
    </source>
</evidence>
<accession>A0A656QEG9</accession>
<proteinExistence type="predicted"/>
<dbReference type="Proteomes" id="UP000027451">
    <property type="component" value="Unassembled WGS sequence"/>
</dbReference>
<dbReference type="Pfam" id="PF24175">
    <property type="entry name" value="SU10_adaptor"/>
    <property type="match status" value="1"/>
</dbReference>